<name>A0A8J3MZ45_9CHLR</name>
<dbReference type="AlphaFoldDB" id="A0A8J3MZ45"/>
<dbReference type="PANTHER" id="PTHR33217:SF7">
    <property type="entry name" value="TRANSPOSASE FOR INSERTION SEQUENCE ELEMENT IS1081"/>
    <property type="match status" value="1"/>
</dbReference>
<dbReference type="InterPro" id="IPR001207">
    <property type="entry name" value="Transposase_mutator"/>
</dbReference>
<evidence type="ECO:0000313" key="8">
    <source>
        <dbReference type="EMBL" id="GHO90038.1"/>
    </source>
</evidence>
<evidence type="ECO:0000256" key="2">
    <source>
        <dbReference type="ARBA" id="ARBA00010961"/>
    </source>
</evidence>
<evidence type="ECO:0000256" key="5">
    <source>
        <dbReference type="ARBA" id="ARBA00023172"/>
    </source>
</evidence>
<evidence type="ECO:0000313" key="9">
    <source>
        <dbReference type="Proteomes" id="UP000597444"/>
    </source>
</evidence>
<dbReference type="GO" id="GO:0003677">
    <property type="term" value="F:DNA binding"/>
    <property type="evidence" value="ECO:0007669"/>
    <property type="project" value="UniProtKB-UniRule"/>
</dbReference>
<accession>A0A8J3MZ45</accession>
<feature type="region of interest" description="Disordered" evidence="7">
    <location>
        <begin position="1"/>
        <end position="32"/>
    </location>
</feature>
<comment type="similarity">
    <text evidence="2 6">Belongs to the transposase mutator family.</text>
</comment>
<keyword evidence="4 6" id="KW-0238">DNA-binding</keyword>
<sequence>MPANKKQHTTSSSDLGAGEPSSPPQEMVQQGFHQALREKIRGAVRIVIEEMMDEELTLFLGAAWGECSPERKGYRNGTYTRDLATTAGLVEDLSVPRDREGAFRTQVFERYQRYEPHTGRRRADANVCGRRKSRKKWEKWPKP</sequence>
<evidence type="ECO:0000256" key="7">
    <source>
        <dbReference type="SAM" id="MobiDB-lite"/>
    </source>
</evidence>
<evidence type="ECO:0000256" key="3">
    <source>
        <dbReference type="ARBA" id="ARBA00022578"/>
    </source>
</evidence>
<keyword evidence="6" id="KW-0814">Transposable element</keyword>
<proteinExistence type="inferred from homology"/>
<dbReference type="RefSeq" id="WP_268963414.1">
    <property type="nucleotide sequence ID" value="NZ_BNJK01000001.1"/>
</dbReference>
<evidence type="ECO:0000256" key="1">
    <source>
        <dbReference type="ARBA" id="ARBA00002190"/>
    </source>
</evidence>
<dbReference type="Pfam" id="PF00872">
    <property type="entry name" value="Transposase_mut"/>
    <property type="match status" value="1"/>
</dbReference>
<keyword evidence="3 6" id="KW-0815">Transposition</keyword>
<keyword evidence="5 6" id="KW-0233">DNA recombination</keyword>
<evidence type="ECO:0000256" key="4">
    <source>
        <dbReference type="ARBA" id="ARBA00023125"/>
    </source>
</evidence>
<feature type="region of interest" description="Disordered" evidence="7">
    <location>
        <begin position="117"/>
        <end position="143"/>
    </location>
</feature>
<dbReference type="GO" id="GO:0004803">
    <property type="term" value="F:transposase activity"/>
    <property type="evidence" value="ECO:0007669"/>
    <property type="project" value="UniProtKB-UniRule"/>
</dbReference>
<dbReference type="EMBL" id="BNJK01000001">
    <property type="protein sequence ID" value="GHO90038.1"/>
    <property type="molecule type" value="Genomic_DNA"/>
</dbReference>
<reference evidence="8" key="1">
    <citation type="submission" date="2020-10" db="EMBL/GenBank/DDBJ databases">
        <title>Taxonomic study of unclassified bacteria belonging to the class Ktedonobacteria.</title>
        <authorList>
            <person name="Yabe S."/>
            <person name="Wang C.M."/>
            <person name="Zheng Y."/>
            <person name="Sakai Y."/>
            <person name="Cavaletti L."/>
            <person name="Monciardini P."/>
            <person name="Donadio S."/>
        </authorList>
    </citation>
    <scope>NUCLEOTIDE SEQUENCE</scope>
    <source>
        <strain evidence="8">ID150040</strain>
    </source>
</reference>
<keyword evidence="9" id="KW-1185">Reference proteome</keyword>
<protein>
    <recommendedName>
        <fullName evidence="6">Mutator family transposase</fullName>
    </recommendedName>
</protein>
<comment type="function">
    <text evidence="1 6">Required for the transposition of the insertion element.</text>
</comment>
<dbReference type="GO" id="GO:0006313">
    <property type="term" value="P:DNA transposition"/>
    <property type="evidence" value="ECO:0007669"/>
    <property type="project" value="UniProtKB-UniRule"/>
</dbReference>
<gene>
    <name evidence="8" type="ORF">KSF_000860</name>
</gene>
<dbReference type="PANTHER" id="PTHR33217">
    <property type="entry name" value="TRANSPOSASE FOR INSERTION SEQUENCE ELEMENT IS1081"/>
    <property type="match status" value="1"/>
</dbReference>
<comment type="caution">
    <text evidence="8">The sequence shown here is derived from an EMBL/GenBank/DDBJ whole genome shotgun (WGS) entry which is preliminary data.</text>
</comment>
<organism evidence="8 9">
    <name type="scientific">Reticulibacter mediterranei</name>
    <dbReference type="NCBI Taxonomy" id="2778369"/>
    <lineage>
        <taxon>Bacteria</taxon>
        <taxon>Bacillati</taxon>
        <taxon>Chloroflexota</taxon>
        <taxon>Ktedonobacteria</taxon>
        <taxon>Ktedonobacterales</taxon>
        <taxon>Reticulibacteraceae</taxon>
        <taxon>Reticulibacter</taxon>
    </lineage>
</organism>
<evidence type="ECO:0000256" key="6">
    <source>
        <dbReference type="RuleBase" id="RU365089"/>
    </source>
</evidence>
<dbReference type="Proteomes" id="UP000597444">
    <property type="component" value="Unassembled WGS sequence"/>
</dbReference>